<dbReference type="InterPro" id="IPR000531">
    <property type="entry name" value="Beta-barrel_TonB"/>
</dbReference>
<dbReference type="SUPFAM" id="SSF56935">
    <property type="entry name" value="Porins"/>
    <property type="match status" value="1"/>
</dbReference>
<keyword evidence="4" id="KW-0410">Iron transport</keyword>
<keyword evidence="11 12" id="KW-0998">Cell outer membrane</keyword>
<evidence type="ECO:0000256" key="11">
    <source>
        <dbReference type="ARBA" id="ARBA00023237"/>
    </source>
</evidence>
<keyword evidence="9" id="KW-0798">TonB box</keyword>
<dbReference type="EMBL" id="JAUOQI010000006">
    <property type="protein sequence ID" value="MDO6577915.1"/>
    <property type="molecule type" value="Genomic_DNA"/>
</dbReference>
<evidence type="ECO:0000256" key="9">
    <source>
        <dbReference type="ARBA" id="ARBA00023077"/>
    </source>
</evidence>
<evidence type="ECO:0000313" key="18">
    <source>
        <dbReference type="Proteomes" id="UP001170717"/>
    </source>
</evidence>
<feature type="chain" id="PRO_5043868872" evidence="13">
    <location>
        <begin position="29"/>
        <end position="780"/>
    </location>
</feature>
<evidence type="ECO:0000256" key="13">
    <source>
        <dbReference type="SAM" id="SignalP"/>
    </source>
</evidence>
<evidence type="ECO:0000256" key="1">
    <source>
        <dbReference type="ARBA" id="ARBA00004571"/>
    </source>
</evidence>
<dbReference type="InterPro" id="IPR037066">
    <property type="entry name" value="Plug_dom_sf"/>
</dbReference>
<keyword evidence="8" id="KW-0406">Ion transport</keyword>
<evidence type="ECO:0000256" key="6">
    <source>
        <dbReference type="ARBA" id="ARBA00022729"/>
    </source>
</evidence>
<keyword evidence="6 13" id="KW-0732">Signal</keyword>
<comment type="subcellular location">
    <subcellularLocation>
        <location evidence="1 12">Cell outer membrane</location>
        <topology evidence="1 12">Multi-pass membrane protein</topology>
    </subcellularLocation>
</comment>
<keyword evidence="3 12" id="KW-1134">Transmembrane beta strand</keyword>
<keyword evidence="2 12" id="KW-0813">Transport</keyword>
<evidence type="ECO:0000256" key="7">
    <source>
        <dbReference type="ARBA" id="ARBA00023004"/>
    </source>
</evidence>
<dbReference type="Gene3D" id="2.170.130.10">
    <property type="entry name" value="TonB-dependent receptor, plug domain"/>
    <property type="match status" value="1"/>
</dbReference>
<evidence type="ECO:0000259" key="14">
    <source>
        <dbReference type="Pfam" id="PF00593"/>
    </source>
</evidence>
<evidence type="ECO:0000256" key="12">
    <source>
        <dbReference type="PROSITE-ProRule" id="PRU01360"/>
    </source>
</evidence>
<dbReference type="GO" id="GO:0009279">
    <property type="term" value="C:cell outer membrane"/>
    <property type="evidence" value="ECO:0007669"/>
    <property type="project" value="UniProtKB-SubCell"/>
</dbReference>
<evidence type="ECO:0000256" key="3">
    <source>
        <dbReference type="ARBA" id="ARBA00022452"/>
    </source>
</evidence>
<organism evidence="16 18">
    <name type="scientific">Alteromonas stellipolaris</name>
    <dbReference type="NCBI Taxonomy" id="233316"/>
    <lineage>
        <taxon>Bacteria</taxon>
        <taxon>Pseudomonadati</taxon>
        <taxon>Pseudomonadota</taxon>
        <taxon>Gammaproteobacteria</taxon>
        <taxon>Alteromonadales</taxon>
        <taxon>Alteromonadaceae</taxon>
        <taxon>Alteromonas/Salinimonas group</taxon>
        <taxon>Alteromonas</taxon>
    </lineage>
</organism>
<evidence type="ECO:0000313" key="17">
    <source>
        <dbReference type="Proteomes" id="UP000056750"/>
    </source>
</evidence>
<dbReference type="PANTHER" id="PTHR32552:SF89">
    <property type="entry name" value="CATECHOLATE SIDEROPHORE RECEPTOR FIU"/>
    <property type="match status" value="1"/>
</dbReference>
<dbReference type="EMBL" id="CP013926">
    <property type="protein sequence ID" value="AMJ75216.1"/>
    <property type="molecule type" value="Genomic_DNA"/>
</dbReference>
<name>A0AAW7YZM4_9ALTE</name>
<dbReference type="InterPro" id="IPR018247">
    <property type="entry name" value="EF_Hand_1_Ca_BS"/>
</dbReference>
<dbReference type="GO" id="GO:0015344">
    <property type="term" value="F:siderophore uptake transmembrane transporter activity"/>
    <property type="evidence" value="ECO:0007669"/>
    <property type="project" value="TreeGrafter"/>
</dbReference>
<evidence type="ECO:0000256" key="5">
    <source>
        <dbReference type="ARBA" id="ARBA00022692"/>
    </source>
</evidence>
<dbReference type="Proteomes" id="UP000056750">
    <property type="component" value="Chromosome"/>
</dbReference>
<evidence type="ECO:0000256" key="2">
    <source>
        <dbReference type="ARBA" id="ARBA00022448"/>
    </source>
</evidence>
<dbReference type="Pfam" id="PF00593">
    <property type="entry name" value="TonB_dep_Rec_b-barrel"/>
    <property type="match status" value="1"/>
</dbReference>
<feature type="signal peptide" evidence="13">
    <location>
        <begin position="1"/>
        <end position="28"/>
    </location>
</feature>
<keyword evidence="10 12" id="KW-0472">Membrane</keyword>
<keyword evidence="5 12" id="KW-0812">Transmembrane</keyword>
<evidence type="ECO:0000256" key="10">
    <source>
        <dbReference type="ARBA" id="ARBA00023136"/>
    </source>
</evidence>
<dbReference type="Proteomes" id="UP001170717">
    <property type="component" value="Unassembled WGS sequence"/>
</dbReference>
<keyword evidence="7" id="KW-0408">Iron</keyword>
<reference evidence="15 17" key="1">
    <citation type="submission" date="2015-12" db="EMBL/GenBank/DDBJ databases">
        <title>Intraspecies pangenome expansion in the marine bacterium Alteromonas.</title>
        <authorList>
            <person name="Lopez-Perez M."/>
            <person name="Rodriguez-Valera F."/>
        </authorList>
    </citation>
    <scope>NUCLEOTIDE SEQUENCE [LARGE SCALE GENOMIC DNA]</scope>
    <source>
        <strain evidence="15 17">LMG 21861</strain>
    </source>
</reference>
<proteinExistence type="inferred from homology"/>
<gene>
    <name evidence="15" type="ORF">AVL57_15350</name>
    <name evidence="16" type="ORF">Q4527_10955</name>
</gene>
<dbReference type="InterPro" id="IPR039426">
    <property type="entry name" value="TonB-dep_rcpt-like"/>
</dbReference>
<dbReference type="PROSITE" id="PS00018">
    <property type="entry name" value="EF_HAND_1"/>
    <property type="match status" value="1"/>
</dbReference>
<dbReference type="KEGG" id="asq:AVL57_15350"/>
<evidence type="ECO:0000256" key="8">
    <source>
        <dbReference type="ARBA" id="ARBA00023065"/>
    </source>
</evidence>
<dbReference type="PANTHER" id="PTHR32552">
    <property type="entry name" value="FERRICHROME IRON RECEPTOR-RELATED"/>
    <property type="match status" value="1"/>
</dbReference>
<keyword evidence="17" id="KW-1185">Reference proteome</keyword>
<dbReference type="InterPro" id="IPR036942">
    <property type="entry name" value="Beta-barrel_TonB_sf"/>
</dbReference>
<feature type="domain" description="TonB-dependent receptor-like beta-barrel" evidence="14">
    <location>
        <begin position="296"/>
        <end position="748"/>
    </location>
</feature>
<dbReference type="PROSITE" id="PS52016">
    <property type="entry name" value="TONB_DEPENDENT_REC_3"/>
    <property type="match status" value="1"/>
</dbReference>
<comment type="similarity">
    <text evidence="12">Belongs to the TonB-dependent receptor family.</text>
</comment>
<dbReference type="AlphaFoldDB" id="A0AAW7YZM4"/>
<evidence type="ECO:0000256" key="4">
    <source>
        <dbReference type="ARBA" id="ARBA00022496"/>
    </source>
</evidence>
<protein>
    <submittedName>
        <fullName evidence="16">TonB-dependent receptor</fullName>
    </submittedName>
</protein>
<accession>A0AAW7YZM4</accession>
<keyword evidence="16" id="KW-0675">Receptor</keyword>
<evidence type="ECO:0000313" key="16">
    <source>
        <dbReference type="EMBL" id="MDO6577915.1"/>
    </source>
</evidence>
<reference evidence="16" key="2">
    <citation type="submission" date="2023-07" db="EMBL/GenBank/DDBJ databases">
        <title>Genome content predicts the carbon catabolic preferences of heterotrophic bacteria.</title>
        <authorList>
            <person name="Gralka M."/>
        </authorList>
    </citation>
    <scope>NUCLEOTIDE SEQUENCE</scope>
    <source>
        <strain evidence="16">F2M12</strain>
    </source>
</reference>
<dbReference type="Gene3D" id="2.40.170.20">
    <property type="entry name" value="TonB-dependent receptor, beta-barrel domain"/>
    <property type="match status" value="1"/>
</dbReference>
<evidence type="ECO:0000313" key="15">
    <source>
        <dbReference type="EMBL" id="AMJ75216.1"/>
    </source>
</evidence>
<dbReference type="RefSeq" id="WP_057790337.1">
    <property type="nucleotide sequence ID" value="NZ_CAXIBE010000060.1"/>
</dbReference>
<sequence>MIKTNTPLRPTLLSVSIAAMFAVSPAYAQESETASAETEEEKIQVVGRRISTTEVAIGTGEVTNTLAVTREALLSAPGGISGLKMLESLPGFNVQTDGALGLYEFGNSVNVRAFNLSQMGFVLNGVPMGRSDAFGGSPIFRYVDNENLASVVASPGAGDVSAPSYSTLGPIASYYSVDPSDEAGGMMSYTIGDDDLNRSFVKLETGDINGFKAYVSRSKTDSDLWRGPGTIDREHIEGKAIYAFSDETKFTVSYVANDFFDYDSPSGTEATFDDNYYYSYLDAIPEGCIAPLTGVYDFNQDGVVDESDFTPVFTGSNCTSYYEDRVNVRDDKLYSAQLETYLLDNLLFTGTYYFEDKDGYGVSPDSYSNTLSIYEDQAAAGLDVVHPRGVQYGLSSVGGDRKGFVADFSLELDAHDIQFGGWQEKDTYHRTQQRLNKTGGSADGDVIWDEVAYYRRDYTSVRETTQLYVKDTISLMDDNLKLELGIKSLSVDYSLDGYRDYDDYEIDGEAGYGPQSVGGKFSNHFLPSIGAVYTLNDTDQVFASYSKNYALPNGTDDIYDNAVSFEPDTPEGEEADNLELGYRTNKENFNAALALFYTRFDNRLFASNVLNPATGQPESFYINGGASEAYGFELSGVYQPEVFKKQLYMNANVSYKNASLVDGFGSNPEGSALADSPDWVMTGGITYEPTEWLVANVSAKYTSSRFTDYAETYEMDSYTTVSAYVDLGGVNPFGMPENVSLRLNVDNLFDKEVLSFAFVGSAFYRPLSPRNVQASLTVAF</sequence>